<keyword evidence="1" id="KW-0812">Transmembrane</keyword>
<keyword evidence="1" id="KW-1133">Transmembrane helix</keyword>
<dbReference type="EMBL" id="QUOU01000001">
    <property type="protein sequence ID" value="REL28027.1"/>
    <property type="molecule type" value="Genomic_DNA"/>
</dbReference>
<evidence type="ECO:0000313" key="2">
    <source>
        <dbReference type="EMBL" id="REL28027.1"/>
    </source>
</evidence>
<organism evidence="2 3">
    <name type="scientific">Thalassotalea euphylliae</name>
    <dbReference type="NCBI Taxonomy" id="1655234"/>
    <lineage>
        <taxon>Bacteria</taxon>
        <taxon>Pseudomonadati</taxon>
        <taxon>Pseudomonadota</taxon>
        <taxon>Gammaproteobacteria</taxon>
        <taxon>Alteromonadales</taxon>
        <taxon>Colwelliaceae</taxon>
        <taxon>Thalassotalea</taxon>
    </lineage>
</organism>
<evidence type="ECO:0000313" key="3">
    <source>
        <dbReference type="Proteomes" id="UP000256478"/>
    </source>
</evidence>
<feature type="transmembrane region" description="Helical" evidence="1">
    <location>
        <begin position="25"/>
        <end position="44"/>
    </location>
</feature>
<accession>A0A3E0TUI3</accession>
<reference evidence="2 3" key="1">
    <citation type="submission" date="2018-08" db="EMBL/GenBank/DDBJ databases">
        <title>Thalassotalea euphylliae genome.</title>
        <authorList>
            <person name="Summers S."/>
            <person name="Rice S.A."/>
            <person name="Freckelton M.L."/>
            <person name="Nedved B.T."/>
            <person name="Hadfield M.G."/>
        </authorList>
    </citation>
    <scope>NUCLEOTIDE SEQUENCE [LARGE SCALE GENOMIC DNA]</scope>
    <source>
        <strain evidence="2 3">H1</strain>
    </source>
</reference>
<sequence>MATCFTRCLFITCILLTFGIHLSRLYLLFRVVSSLLLLLFQFMYQANKKIKPLFLKDIYRKTKIKPPVVLQIAMQ</sequence>
<comment type="caution">
    <text evidence="2">The sequence shown here is derived from an EMBL/GenBank/DDBJ whole genome shotgun (WGS) entry which is preliminary data.</text>
</comment>
<dbReference type="AlphaFoldDB" id="A0A3E0TUI3"/>
<name>A0A3E0TUI3_9GAMM</name>
<keyword evidence="1" id="KW-0472">Membrane</keyword>
<gene>
    <name evidence="2" type="ORF">DXX93_16620</name>
</gene>
<protein>
    <submittedName>
        <fullName evidence="2">Uncharacterized protein</fullName>
    </submittedName>
</protein>
<evidence type="ECO:0000256" key="1">
    <source>
        <dbReference type="SAM" id="Phobius"/>
    </source>
</evidence>
<proteinExistence type="predicted"/>
<dbReference type="Proteomes" id="UP000256478">
    <property type="component" value="Unassembled WGS sequence"/>
</dbReference>